<dbReference type="PANTHER" id="PTHR30606">
    <property type="entry name" value="LIPID A BIOSYNTHESIS LAUROYL ACYLTRANSFERASE"/>
    <property type="match status" value="1"/>
</dbReference>
<keyword evidence="5 7" id="KW-0472">Membrane</keyword>
<feature type="transmembrane region" description="Helical" evidence="7">
    <location>
        <begin position="18"/>
        <end position="41"/>
    </location>
</feature>
<evidence type="ECO:0000256" key="4">
    <source>
        <dbReference type="ARBA" id="ARBA00022679"/>
    </source>
</evidence>
<comment type="caution">
    <text evidence="8">The sequence shown here is derived from an EMBL/GenBank/DDBJ whole genome shotgun (WGS) entry which is preliminary data.</text>
</comment>
<keyword evidence="3" id="KW-0997">Cell inner membrane</keyword>
<sequence length="297" mass="34631">MTTSTARNYPWYYRPFDWLLTGLAYLPLSVLYGLAGGLYLLMNYVVGYRKRVVLENLRNSFPEKTAAEIQQIRKEFYWHFAQVMVEILKLAAMSEIELRRRVTIRNPELLSGPFAQGRTVLALGSHAGNWEWILPSGALEFPGRAYGVYKPLSNPFFEEFLYRLRTRSGAHLIPMRDTLRDLVRRRTEGRAMSMLTDQAAGPEDRPYWTNFLNQDTSFYSSADRLASQFNCPVVYVNIKRVKRGYYELVILPLHDGNSPLDKDANVVTEAFARHLERDIQAQPASYLWTHRRWKHKR</sequence>
<evidence type="ECO:0000256" key="6">
    <source>
        <dbReference type="ARBA" id="ARBA00023315"/>
    </source>
</evidence>
<dbReference type="GO" id="GO:0016746">
    <property type="term" value="F:acyltransferase activity"/>
    <property type="evidence" value="ECO:0007669"/>
    <property type="project" value="UniProtKB-KW"/>
</dbReference>
<evidence type="ECO:0000313" key="8">
    <source>
        <dbReference type="EMBL" id="MCB2408388.1"/>
    </source>
</evidence>
<keyword evidence="6 8" id="KW-0012">Acyltransferase</keyword>
<proteinExistence type="predicted"/>
<evidence type="ECO:0000256" key="3">
    <source>
        <dbReference type="ARBA" id="ARBA00022519"/>
    </source>
</evidence>
<reference evidence="8" key="1">
    <citation type="submission" date="2021-10" db="EMBL/GenBank/DDBJ databases">
        <authorList>
            <person name="Dean J.D."/>
            <person name="Kim M.K."/>
            <person name="Newey C.N."/>
            <person name="Stoker T.S."/>
            <person name="Thompson D.W."/>
            <person name="Grose J.H."/>
        </authorList>
    </citation>
    <scope>NUCLEOTIDE SEQUENCE</scope>
    <source>
        <strain evidence="8">BT178</strain>
    </source>
</reference>
<evidence type="ECO:0000256" key="2">
    <source>
        <dbReference type="ARBA" id="ARBA00022475"/>
    </source>
</evidence>
<evidence type="ECO:0000256" key="5">
    <source>
        <dbReference type="ARBA" id="ARBA00023136"/>
    </source>
</evidence>
<evidence type="ECO:0000313" key="9">
    <source>
        <dbReference type="Proteomes" id="UP001165296"/>
    </source>
</evidence>
<accession>A0ABS8AQV0</accession>
<dbReference type="EMBL" id="JAJADR010000002">
    <property type="protein sequence ID" value="MCB2408388.1"/>
    <property type="molecule type" value="Genomic_DNA"/>
</dbReference>
<protein>
    <submittedName>
        <fullName evidence="8">Lysophospholipid acyltransferase family protein</fullName>
    </submittedName>
</protein>
<dbReference type="InterPro" id="IPR004960">
    <property type="entry name" value="LipA_acyltrans"/>
</dbReference>
<keyword evidence="9" id="KW-1185">Reference proteome</keyword>
<keyword evidence="4" id="KW-0808">Transferase</keyword>
<keyword evidence="7" id="KW-0812">Transmembrane</keyword>
<dbReference type="PANTHER" id="PTHR30606:SF10">
    <property type="entry name" value="PHOSPHATIDYLINOSITOL MANNOSIDE ACYLTRANSFERASE"/>
    <property type="match status" value="1"/>
</dbReference>
<dbReference type="CDD" id="cd07984">
    <property type="entry name" value="LPLAT_LABLAT-like"/>
    <property type="match status" value="1"/>
</dbReference>
<name>A0ABS8AQV0_9BACT</name>
<keyword evidence="7" id="KW-1133">Transmembrane helix</keyword>
<organism evidence="8 9">
    <name type="scientific">Hymenobacter lucidus</name>
    <dbReference type="NCBI Taxonomy" id="2880930"/>
    <lineage>
        <taxon>Bacteria</taxon>
        <taxon>Pseudomonadati</taxon>
        <taxon>Bacteroidota</taxon>
        <taxon>Cytophagia</taxon>
        <taxon>Cytophagales</taxon>
        <taxon>Hymenobacteraceae</taxon>
        <taxon>Hymenobacter</taxon>
    </lineage>
</organism>
<evidence type="ECO:0000256" key="7">
    <source>
        <dbReference type="SAM" id="Phobius"/>
    </source>
</evidence>
<dbReference type="RefSeq" id="WP_226175416.1">
    <property type="nucleotide sequence ID" value="NZ_JAJADR010000002.1"/>
</dbReference>
<comment type="subcellular location">
    <subcellularLocation>
        <location evidence="1">Cell inner membrane</location>
    </subcellularLocation>
</comment>
<gene>
    <name evidence="8" type="ORF">LGH74_10405</name>
</gene>
<dbReference type="Proteomes" id="UP001165296">
    <property type="component" value="Unassembled WGS sequence"/>
</dbReference>
<keyword evidence="2" id="KW-1003">Cell membrane</keyword>
<evidence type="ECO:0000256" key="1">
    <source>
        <dbReference type="ARBA" id="ARBA00004533"/>
    </source>
</evidence>
<dbReference type="Pfam" id="PF03279">
    <property type="entry name" value="Lip_A_acyltrans"/>
    <property type="match status" value="1"/>
</dbReference>